<feature type="transmembrane region" description="Helical" evidence="6">
    <location>
        <begin position="161"/>
        <end position="180"/>
    </location>
</feature>
<dbReference type="GO" id="GO:0016020">
    <property type="term" value="C:membrane"/>
    <property type="evidence" value="ECO:0007669"/>
    <property type="project" value="UniProtKB-SubCell"/>
</dbReference>
<reference evidence="8" key="1">
    <citation type="submission" date="2025-08" db="UniProtKB">
        <authorList>
            <consortium name="RefSeq"/>
        </authorList>
    </citation>
    <scope>IDENTIFICATION</scope>
    <source>
        <strain evidence="8">J_2021</strain>
        <tissue evidence="8">Erythrocytes</tissue>
    </source>
</reference>
<dbReference type="AlphaFoldDB" id="A0A8J1LQE5"/>
<keyword evidence="3 6" id="KW-1133">Transmembrane helix</keyword>
<evidence type="ECO:0000256" key="2">
    <source>
        <dbReference type="ARBA" id="ARBA00022692"/>
    </source>
</evidence>
<dbReference type="GeneID" id="121397803"/>
<dbReference type="CTD" id="121397803"/>
<keyword evidence="2 6" id="KW-0812">Transmembrane</keyword>
<evidence type="ECO:0000256" key="6">
    <source>
        <dbReference type="SAM" id="Phobius"/>
    </source>
</evidence>
<dbReference type="SUPFAM" id="SSF82866">
    <property type="entry name" value="Multidrug efflux transporter AcrB transmembrane domain"/>
    <property type="match status" value="1"/>
</dbReference>
<dbReference type="GO" id="GO:0022857">
    <property type="term" value="F:transmembrane transporter activity"/>
    <property type="evidence" value="ECO:0007669"/>
    <property type="project" value="TreeGrafter"/>
</dbReference>
<dbReference type="OrthoDB" id="193905at2759"/>
<feature type="transmembrane region" description="Helical" evidence="6">
    <location>
        <begin position="258"/>
        <end position="277"/>
    </location>
</feature>
<keyword evidence="4 6" id="KW-0472">Membrane</keyword>
<proteinExistence type="predicted"/>
<keyword evidence="7" id="KW-1185">Reference proteome</keyword>
<gene>
    <name evidence="8" type="primary">LOC121397803</name>
</gene>
<dbReference type="Proteomes" id="UP000186698">
    <property type="component" value="Chromosome 8S"/>
</dbReference>
<evidence type="ECO:0000256" key="1">
    <source>
        <dbReference type="ARBA" id="ARBA00004141"/>
    </source>
</evidence>
<dbReference type="InterPro" id="IPR052081">
    <property type="entry name" value="Dispatched_Hh_regulator"/>
</dbReference>
<evidence type="ECO:0000256" key="3">
    <source>
        <dbReference type="ARBA" id="ARBA00022989"/>
    </source>
</evidence>
<sequence length="313" mass="35618">MELCRKVENQSFYYSDQDKKPNICFMEDFHRLMESQQCSQTDQNLNLCCNHVTFPYKSDILLHCIKMMVREQGGDGMETYDIGPRFDADGNLTVLVLEFQTVNHYSFNYSKTKNGWFTSKLSLYNLQHTLSIEIMVVTIFSIVISFVVLLLATWNVFLSQFAVTSIGGSVMVTTGILVLLEWQLNVIESLLISAAVSLSVDFTVNYCISYHLCPHQDRLSRLVFSLKQMSCATAVGAFTMFSAGVIMLPATVLAYRNLGIFIIMIKCISCGFASFFFQSLCCFFGPEMNCGQIIWPCANAFKEYPNDSRCLWW</sequence>
<evidence type="ECO:0000256" key="4">
    <source>
        <dbReference type="ARBA" id="ARBA00023136"/>
    </source>
</evidence>
<dbReference type="RefSeq" id="XP_041431341.1">
    <property type="nucleotide sequence ID" value="XM_041575407.1"/>
</dbReference>
<evidence type="ECO:0000256" key="5">
    <source>
        <dbReference type="ARBA" id="ARBA00023180"/>
    </source>
</evidence>
<feature type="transmembrane region" description="Helical" evidence="6">
    <location>
        <begin position="229"/>
        <end position="252"/>
    </location>
</feature>
<dbReference type="PANTHER" id="PTHR45951:SF2">
    <property type="entry name" value="PROTEIN DISPATCHED HOMOLOG 2"/>
    <property type="match status" value="1"/>
</dbReference>
<dbReference type="KEGG" id="xla:121397803"/>
<feature type="transmembrane region" description="Helical" evidence="6">
    <location>
        <begin position="186"/>
        <end position="208"/>
    </location>
</feature>
<dbReference type="Gene3D" id="1.20.1640.10">
    <property type="entry name" value="Multidrug efflux transporter AcrB transmembrane domain"/>
    <property type="match status" value="1"/>
</dbReference>
<keyword evidence="5" id="KW-0325">Glycoprotein</keyword>
<evidence type="ECO:0000313" key="7">
    <source>
        <dbReference type="Proteomes" id="UP000186698"/>
    </source>
</evidence>
<feature type="transmembrane region" description="Helical" evidence="6">
    <location>
        <begin position="134"/>
        <end position="154"/>
    </location>
</feature>
<protein>
    <submittedName>
        <fullName evidence="8">Protein dispatched homolog 2-like</fullName>
    </submittedName>
</protein>
<comment type="subcellular location">
    <subcellularLocation>
        <location evidence="1">Membrane</location>
        <topology evidence="1">Multi-pass membrane protein</topology>
    </subcellularLocation>
</comment>
<evidence type="ECO:0000313" key="8">
    <source>
        <dbReference type="RefSeq" id="XP_041431341.1"/>
    </source>
</evidence>
<dbReference type="GO" id="GO:0007224">
    <property type="term" value="P:smoothened signaling pathway"/>
    <property type="evidence" value="ECO:0007669"/>
    <property type="project" value="TreeGrafter"/>
</dbReference>
<name>A0A8J1LQE5_XENLA</name>
<dbReference type="PANTHER" id="PTHR45951">
    <property type="entry name" value="PROTEIN DISPATCHED-RELATED"/>
    <property type="match status" value="1"/>
</dbReference>
<organism evidence="7 8">
    <name type="scientific">Xenopus laevis</name>
    <name type="common">African clawed frog</name>
    <dbReference type="NCBI Taxonomy" id="8355"/>
    <lineage>
        <taxon>Eukaryota</taxon>
        <taxon>Metazoa</taxon>
        <taxon>Chordata</taxon>
        <taxon>Craniata</taxon>
        <taxon>Vertebrata</taxon>
        <taxon>Euteleostomi</taxon>
        <taxon>Amphibia</taxon>
        <taxon>Batrachia</taxon>
        <taxon>Anura</taxon>
        <taxon>Pipoidea</taxon>
        <taxon>Pipidae</taxon>
        <taxon>Xenopodinae</taxon>
        <taxon>Xenopus</taxon>
        <taxon>Xenopus</taxon>
    </lineage>
</organism>
<accession>A0A8J1LQE5</accession>